<evidence type="ECO:0000256" key="2">
    <source>
        <dbReference type="SAM" id="SignalP"/>
    </source>
</evidence>
<protein>
    <recommendedName>
        <fullName evidence="5">LTXXQ motif family protein</fullName>
    </recommendedName>
</protein>
<dbReference type="EMBL" id="JACXAJ010000001">
    <property type="protein sequence ID" value="MBD1395593.1"/>
    <property type="molecule type" value="Genomic_DNA"/>
</dbReference>
<feature type="compositionally biased region" description="Polar residues" evidence="1">
    <location>
        <begin position="127"/>
        <end position="142"/>
    </location>
</feature>
<evidence type="ECO:0000256" key="1">
    <source>
        <dbReference type="SAM" id="MobiDB-lite"/>
    </source>
</evidence>
<sequence>MKKAALAALFFAFTATAVLAQSPAPQKQTQNAPKTVEQRADEITAGMVKNLRLVPQQVAKLKEVNRNSMRQAEEARSRYKSDPRKLAEQMDIISQTRLSLIKDILTEQQFAQYQSRREEKMGVPREAQSNPASRQGGYQDNN</sequence>
<feature type="signal peptide" evidence="2">
    <location>
        <begin position="1"/>
        <end position="20"/>
    </location>
</feature>
<reference evidence="3 4" key="1">
    <citation type="submission" date="2020-09" db="EMBL/GenBank/DDBJ databases">
        <title>Genome sequencing and assembly of Pontibacter sp.</title>
        <authorList>
            <person name="Chhetri G."/>
        </authorList>
    </citation>
    <scope>NUCLEOTIDE SEQUENCE [LARGE SCALE GENOMIC DNA]</scope>
    <source>
        <strain evidence="3 4">JH31</strain>
    </source>
</reference>
<dbReference type="Proteomes" id="UP000625551">
    <property type="component" value="Unassembled WGS sequence"/>
</dbReference>
<gene>
    <name evidence="3" type="ORF">H9Q13_00310</name>
</gene>
<feature type="region of interest" description="Disordered" evidence="1">
    <location>
        <begin position="22"/>
        <end position="41"/>
    </location>
</feature>
<name>A0ABR7XDB0_9BACT</name>
<proteinExistence type="predicted"/>
<feature type="region of interest" description="Disordered" evidence="1">
    <location>
        <begin position="113"/>
        <end position="142"/>
    </location>
</feature>
<feature type="compositionally biased region" description="Polar residues" evidence="1">
    <location>
        <begin position="23"/>
        <end position="33"/>
    </location>
</feature>
<accession>A0ABR7XDB0</accession>
<keyword evidence="4" id="KW-1185">Reference proteome</keyword>
<evidence type="ECO:0000313" key="4">
    <source>
        <dbReference type="Proteomes" id="UP000625551"/>
    </source>
</evidence>
<keyword evidence="2" id="KW-0732">Signal</keyword>
<feature type="region of interest" description="Disordered" evidence="1">
    <location>
        <begin position="65"/>
        <end position="87"/>
    </location>
</feature>
<evidence type="ECO:0000313" key="3">
    <source>
        <dbReference type="EMBL" id="MBD1395593.1"/>
    </source>
</evidence>
<feature type="chain" id="PRO_5046190524" description="LTXXQ motif family protein" evidence="2">
    <location>
        <begin position="21"/>
        <end position="142"/>
    </location>
</feature>
<comment type="caution">
    <text evidence="3">The sequence shown here is derived from an EMBL/GenBank/DDBJ whole genome shotgun (WGS) entry which is preliminary data.</text>
</comment>
<evidence type="ECO:0008006" key="5">
    <source>
        <dbReference type="Google" id="ProtNLM"/>
    </source>
</evidence>
<organism evidence="3 4">
    <name type="scientific">Pontibacter aquaedesilientis</name>
    <dbReference type="NCBI Taxonomy" id="2766980"/>
    <lineage>
        <taxon>Bacteria</taxon>
        <taxon>Pseudomonadati</taxon>
        <taxon>Bacteroidota</taxon>
        <taxon>Cytophagia</taxon>
        <taxon>Cytophagales</taxon>
        <taxon>Hymenobacteraceae</taxon>
        <taxon>Pontibacter</taxon>
    </lineage>
</organism>
<dbReference type="RefSeq" id="WP_191181765.1">
    <property type="nucleotide sequence ID" value="NZ_JACXAJ010000001.1"/>
</dbReference>